<comment type="caution">
    <text evidence="2">The sequence shown here is derived from an EMBL/GenBank/DDBJ whole genome shotgun (WGS) entry which is preliminary data.</text>
</comment>
<accession>A0A811PC61</accession>
<reference evidence="2" key="1">
    <citation type="submission" date="2020-10" db="EMBL/GenBank/DDBJ databases">
        <authorList>
            <person name="Han B."/>
            <person name="Lu T."/>
            <person name="Zhao Q."/>
            <person name="Huang X."/>
            <person name="Zhao Y."/>
        </authorList>
    </citation>
    <scope>NUCLEOTIDE SEQUENCE</scope>
</reference>
<gene>
    <name evidence="2" type="ORF">NCGR_LOCUS29352</name>
</gene>
<feature type="region of interest" description="Disordered" evidence="1">
    <location>
        <begin position="1"/>
        <end position="27"/>
    </location>
</feature>
<name>A0A811PC61_9POAL</name>
<evidence type="ECO:0000256" key="1">
    <source>
        <dbReference type="SAM" id="MobiDB-lite"/>
    </source>
</evidence>
<sequence length="204" mass="22403">MGQGSKVRVPEKIGAERERGRKEKERGGVSLTGITSDFSFMCGTRPLNYRSPAALGQYVCCSLRYHTTLKSRVSVSLPWKRLGGRAGGSFSRKSLASVPESDKHERRVHRSSAGERRLTLPAELQETDPPPSIPASLRRKLDGGKTEESCRRNCIRAAVKEELKDGPTCIPTLQVPTSRPQKAVVLSMEELSKLISTSGAVQDR</sequence>
<feature type="compositionally biased region" description="Basic and acidic residues" evidence="1">
    <location>
        <begin position="8"/>
        <end position="27"/>
    </location>
</feature>
<dbReference type="Proteomes" id="UP000604825">
    <property type="component" value="Unassembled WGS sequence"/>
</dbReference>
<protein>
    <submittedName>
        <fullName evidence="2">Uncharacterized protein</fullName>
    </submittedName>
</protein>
<dbReference type="AlphaFoldDB" id="A0A811PC61"/>
<dbReference type="EMBL" id="CAJGYO010000007">
    <property type="protein sequence ID" value="CAD6244818.1"/>
    <property type="molecule type" value="Genomic_DNA"/>
</dbReference>
<proteinExistence type="predicted"/>
<evidence type="ECO:0000313" key="2">
    <source>
        <dbReference type="EMBL" id="CAD6244818.1"/>
    </source>
</evidence>
<feature type="region of interest" description="Disordered" evidence="1">
    <location>
        <begin position="86"/>
        <end position="141"/>
    </location>
</feature>
<keyword evidence="3" id="KW-1185">Reference proteome</keyword>
<organism evidence="2 3">
    <name type="scientific">Miscanthus lutarioriparius</name>
    <dbReference type="NCBI Taxonomy" id="422564"/>
    <lineage>
        <taxon>Eukaryota</taxon>
        <taxon>Viridiplantae</taxon>
        <taxon>Streptophyta</taxon>
        <taxon>Embryophyta</taxon>
        <taxon>Tracheophyta</taxon>
        <taxon>Spermatophyta</taxon>
        <taxon>Magnoliopsida</taxon>
        <taxon>Liliopsida</taxon>
        <taxon>Poales</taxon>
        <taxon>Poaceae</taxon>
        <taxon>PACMAD clade</taxon>
        <taxon>Panicoideae</taxon>
        <taxon>Andropogonodae</taxon>
        <taxon>Andropogoneae</taxon>
        <taxon>Saccharinae</taxon>
        <taxon>Miscanthus</taxon>
    </lineage>
</organism>
<evidence type="ECO:0000313" key="3">
    <source>
        <dbReference type="Proteomes" id="UP000604825"/>
    </source>
</evidence>